<dbReference type="CDD" id="cd07103">
    <property type="entry name" value="ALDH_F5_SSADH_GabD"/>
    <property type="match status" value="1"/>
</dbReference>
<name>A0ABV2QZ46_9HYPH</name>
<dbReference type="Gene3D" id="3.40.605.10">
    <property type="entry name" value="Aldehyde Dehydrogenase, Chain A, domain 1"/>
    <property type="match status" value="1"/>
</dbReference>
<dbReference type="InterPro" id="IPR016162">
    <property type="entry name" value="Ald_DH_N"/>
</dbReference>
<evidence type="ECO:0000256" key="2">
    <source>
        <dbReference type="ARBA" id="ARBA00023002"/>
    </source>
</evidence>
<evidence type="ECO:0000313" key="5">
    <source>
        <dbReference type="Proteomes" id="UP001549321"/>
    </source>
</evidence>
<keyword evidence="5" id="KW-1185">Reference proteome</keyword>
<dbReference type="EC" id="1.2.1.79" evidence="4"/>
<dbReference type="InterPro" id="IPR015590">
    <property type="entry name" value="Aldehyde_DH_dom"/>
</dbReference>
<dbReference type="GO" id="GO:0036243">
    <property type="term" value="F:succinate-semialdehyde dehydrogenase (NADP+) activity"/>
    <property type="evidence" value="ECO:0007669"/>
    <property type="project" value="UniProtKB-EC"/>
</dbReference>
<dbReference type="InterPro" id="IPR050740">
    <property type="entry name" value="Aldehyde_DH_Superfamily"/>
</dbReference>
<evidence type="ECO:0000256" key="1">
    <source>
        <dbReference type="ARBA" id="ARBA00009986"/>
    </source>
</evidence>
<reference evidence="4 5" key="1">
    <citation type="submission" date="2024-06" db="EMBL/GenBank/DDBJ databases">
        <title>Sorghum-associated microbial communities from plants grown in Nebraska, USA.</title>
        <authorList>
            <person name="Schachtman D."/>
        </authorList>
    </citation>
    <scope>NUCLEOTIDE SEQUENCE [LARGE SCALE GENOMIC DNA]</scope>
    <source>
        <strain evidence="4 5">3207</strain>
    </source>
</reference>
<dbReference type="EC" id="1.2.1.16" evidence="4"/>
<accession>A0ABV2QZ46</accession>
<dbReference type="EC" id="1.2.1.20" evidence="4"/>
<dbReference type="Pfam" id="PF00171">
    <property type="entry name" value="Aldedh"/>
    <property type="match status" value="1"/>
</dbReference>
<keyword evidence="2 4" id="KW-0560">Oxidoreductase</keyword>
<dbReference type="InterPro" id="IPR016161">
    <property type="entry name" value="Ald_DH/histidinol_DH"/>
</dbReference>
<dbReference type="RefSeq" id="WP_354550967.1">
    <property type="nucleotide sequence ID" value="NZ_JBEPSM010000001.1"/>
</dbReference>
<comment type="similarity">
    <text evidence="1">Belongs to the aldehyde dehydrogenase family.</text>
</comment>
<dbReference type="Proteomes" id="UP001549321">
    <property type="component" value="Unassembled WGS sequence"/>
</dbReference>
<feature type="domain" description="Aldehyde dehydrogenase" evidence="3">
    <location>
        <begin position="23"/>
        <end position="471"/>
    </location>
</feature>
<evidence type="ECO:0000259" key="3">
    <source>
        <dbReference type="Pfam" id="PF00171"/>
    </source>
</evidence>
<evidence type="ECO:0000313" key="4">
    <source>
        <dbReference type="EMBL" id="MET4634293.1"/>
    </source>
</evidence>
<gene>
    <name evidence="4" type="ORF">ABIE08_002206</name>
</gene>
<dbReference type="SUPFAM" id="SSF53720">
    <property type="entry name" value="ALDH-like"/>
    <property type="match status" value="1"/>
</dbReference>
<dbReference type="GO" id="GO:0102810">
    <property type="term" value="F:glutarate-semialdehyde dehydrogenase (NADP+) activity"/>
    <property type="evidence" value="ECO:0007669"/>
    <property type="project" value="UniProtKB-EC"/>
</dbReference>
<sequence>MYAAPTLLINGIARSTFETASNVIVNPATGQELAPLPIASAEDVAAAIEAADAAFPAWSRKAPVERARVLRRAADLIRLRADDIATGLTLENGKPLAEARGEILATAEVFDWFADEARRAYGRIIPGPHDGRMVVLKEPVGVVAAMSPWNFPAMTSGKKVAAALAAGCTVVLKPAEETPSAPLAIAQCLHDAGLPAGALNVVLGRPADISTQIMASPKVAKVSFTGSTAVGRELARLAAPGLKRLTMELGGHAPVLVMDDVDPAWAAARSATAKFRNAGQVCTSATRFFVHQSIYEAFVNEFARLAKTVQVGDGLDPATVMGPLTNARRVDAVERLTAEAVSCGARLVAGGKRIDRPGNFFEPTVLADVPAHAKVMSEEPFGPLATITPFADLDEALAAANAVPFGLAGYALTHSTAYSRRIARDLKVGVVGINTFVASSAETPFGGVKDSGYGVEGGIEGLDSYLVTKFVNEG</sequence>
<dbReference type="Gene3D" id="3.40.309.10">
    <property type="entry name" value="Aldehyde Dehydrogenase, Chain A, domain 2"/>
    <property type="match status" value="1"/>
</dbReference>
<dbReference type="EMBL" id="JBEPSM010000001">
    <property type="protein sequence ID" value="MET4634293.1"/>
    <property type="molecule type" value="Genomic_DNA"/>
</dbReference>
<organism evidence="4 5">
    <name type="scientific">Kaistia defluvii</name>
    <dbReference type="NCBI Taxonomy" id="410841"/>
    <lineage>
        <taxon>Bacteria</taxon>
        <taxon>Pseudomonadati</taxon>
        <taxon>Pseudomonadota</taxon>
        <taxon>Alphaproteobacteria</taxon>
        <taxon>Hyphomicrobiales</taxon>
        <taxon>Kaistiaceae</taxon>
        <taxon>Kaistia</taxon>
    </lineage>
</organism>
<comment type="caution">
    <text evidence="4">The sequence shown here is derived from an EMBL/GenBank/DDBJ whole genome shotgun (WGS) entry which is preliminary data.</text>
</comment>
<dbReference type="PANTHER" id="PTHR43353">
    <property type="entry name" value="SUCCINATE-SEMIALDEHYDE DEHYDROGENASE, MITOCHONDRIAL"/>
    <property type="match status" value="1"/>
</dbReference>
<proteinExistence type="inferred from homology"/>
<dbReference type="InterPro" id="IPR016163">
    <property type="entry name" value="Ald_DH_C"/>
</dbReference>
<dbReference type="PANTHER" id="PTHR43353:SF5">
    <property type="entry name" value="SUCCINATE-SEMIALDEHYDE DEHYDROGENASE, MITOCHONDRIAL"/>
    <property type="match status" value="1"/>
</dbReference>
<protein>
    <submittedName>
        <fullName evidence="4">Succinate-semialdehyde dehydrogenase/glutarate-semialdehyde dehydrogenase</fullName>
        <ecNumber evidence="4">1.2.1.16</ecNumber>
        <ecNumber evidence="4">1.2.1.20</ecNumber>
        <ecNumber evidence="4">1.2.1.79</ecNumber>
    </submittedName>
</protein>